<evidence type="ECO:0000313" key="2">
    <source>
        <dbReference type="Proteomes" id="UP001500016"/>
    </source>
</evidence>
<reference evidence="1 2" key="1">
    <citation type="journal article" date="2019" name="Int. J. Syst. Evol. Microbiol.">
        <title>The Global Catalogue of Microorganisms (GCM) 10K type strain sequencing project: providing services to taxonomists for standard genome sequencing and annotation.</title>
        <authorList>
            <consortium name="The Broad Institute Genomics Platform"/>
            <consortium name="The Broad Institute Genome Sequencing Center for Infectious Disease"/>
            <person name="Wu L."/>
            <person name="Ma J."/>
        </authorList>
    </citation>
    <scope>NUCLEOTIDE SEQUENCE [LARGE SCALE GENOMIC DNA]</scope>
    <source>
        <strain evidence="1 2">JCM 15478</strain>
    </source>
</reference>
<name>A0ABN2WVS5_9ACTN</name>
<dbReference type="Proteomes" id="UP001500016">
    <property type="component" value="Unassembled WGS sequence"/>
</dbReference>
<organism evidence="1 2">
    <name type="scientific">Streptomyces albiaxialis</name>
    <dbReference type="NCBI Taxonomy" id="329523"/>
    <lineage>
        <taxon>Bacteria</taxon>
        <taxon>Bacillati</taxon>
        <taxon>Actinomycetota</taxon>
        <taxon>Actinomycetes</taxon>
        <taxon>Kitasatosporales</taxon>
        <taxon>Streptomycetaceae</taxon>
        <taxon>Streptomyces</taxon>
    </lineage>
</organism>
<gene>
    <name evidence="1" type="ORF">GCM10009801_69400</name>
</gene>
<accession>A0ABN2WVS5</accession>
<dbReference type="RefSeq" id="WP_344534047.1">
    <property type="nucleotide sequence ID" value="NZ_BAAAPE010000017.1"/>
</dbReference>
<dbReference type="InterPro" id="IPR019587">
    <property type="entry name" value="Polyketide_cyclase/dehydratase"/>
</dbReference>
<protein>
    <submittedName>
        <fullName evidence="1">SRPBCC family protein</fullName>
    </submittedName>
</protein>
<sequence>MNTENDTPRRSRHIGVHVRRTAEDVYAFASVPENMPAWAHGLGRSLERTGGHWVAESSPMGRVVVDFAPVNELGVLDHDVTLPSGEVVHNPLRVIADGTESEVVFTLRRRPGMSDAEFARDADMVTADLTRLKDLLEGDTETEGEGEAG</sequence>
<dbReference type="Gene3D" id="3.30.530.20">
    <property type="match status" value="1"/>
</dbReference>
<evidence type="ECO:0000313" key="1">
    <source>
        <dbReference type="EMBL" id="GAA2098366.1"/>
    </source>
</evidence>
<dbReference type="Pfam" id="PF10604">
    <property type="entry name" value="Polyketide_cyc2"/>
    <property type="match status" value="1"/>
</dbReference>
<keyword evidence="2" id="KW-1185">Reference proteome</keyword>
<dbReference type="EMBL" id="BAAAPE010000017">
    <property type="protein sequence ID" value="GAA2098366.1"/>
    <property type="molecule type" value="Genomic_DNA"/>
</dbReference>
<dbReference type="InterPro" id="IPR023393">
    <property type="entry name" value="START-like_dom_sf"/>
</dbReference>
<comment type="caution">
    <text evidence="1">The sequence shown here is derived from an EMBL/GenBank/DDBJ whole genome shotgun (WGS) entry which is preliminary data.</text>
</comment>
<dbReference type="SUPFAM" id="SSF55961">
    <property type="entry name" value="Bet v1-like"/>
    <property type="match status" value="1"/>
</dbReference>
<proteinExistence type="predicted"/>